<dbReference type="Pfam" id="PF20075">
    <property type="entry name" value="DUF6471"/>
    <property type="match status" value="1"/>
</dbReference>
<protein>
    <submittedName>
        <fullName evidence="2">DUF6471 domain-containing protein</fullName>
    </submittedName>
</protein>
<comment type="caution">
    <text evidence="2">The sequence shown here is derived from an EMBL/GenBank/DDBJ whole genome shotgun (WGS) entry which is preliminary data.</text>
</comment>
<accession>A0ABW2INC9</accession>
<sequence>MAKDDPINVEYELKAKNLLKAELKRRGITYVELAKKLQERGVSENERNLTNKISRGSFTTAFFLLCMDVIGANMLQLET</sequence>
<dbReference type="Proteomes" id="UP001596492">
    <property type="component" value="Unassembled WGS sequence"/>
</dbReference>
<dbReference type="InterPro" id="IPR045526">
    <property type="entry name" value="DUF6471"/>
</dbReference>
<name>A0ABW2INC9_9PROT</name>
<reference evidence="3" key="1">
    <citation type="journal article" date="2019" name="Int. J. Syst. Evol. Microbiol.">
        <title>The Global Catalogue of Microorganisms (GCM) 10K type strain sequencing project: providing services to taxonomists for standard genome sequencing and annotation.</title>
        <authorList>
            <consortium name="The Broad Institute Genomics Platform"/>
            <consortium name="The Broad Institute Genome Sequencing Center for Infectious Disease"/>
            <person name="Wu L."/>
            <person name="Ma J."/>
        </authorList>
    </citation>
    <scope>NUCLEOTIDE SEQUENCE [LARGE SCALE GENOMIC DNA]</scope>
    <source>
        <strain evidence="3">CCUG 51308</strain>
    </source>
</reference>
<organism evidence="2 3">
    <name type="scientific">Hirschia litorea</name>
    <dbReference type="NCBI Taxonomy" id="1199156"/>
    <lineage>
        <taxon>Bacteria</taxon>
        <taxon>Pseudomonadati</taxon>
        <taxon>Pseudomonadota</taxon>
        <taxon>Alphaproteobacteria</taxon>
        <taxon>Hyphomonadales</taxon>
        <taxon>Hyphomonadaceae</taxon>
        <taxon>Hirschia</taxon>
    </lineage>
</organism>
<evidence type="ECO:0000259" key="1">
    <source>
        <dbReference type="Pfam" id="PF20075"/>
    </source>
</evidence>
<gene>
    <name evidence="2" type="ORF">ACFQS8_12250</name>
</gene>
<feature type="domain" description="DUF6471" evidence="1">
    <location>
        <begin position="11"/>
        <end position="73"/>
    </location>
</feature>
<dbReference type="EMBL" id="JBHTBR010000005">
    <property type="protein sequence ID" value="MFC7292393.1"/>
    <property type="molecule type" value="Genomic_DNA"/>
</dbReference>
<evidence type="ECO:0000313" key="2">
    <source>
        <dbReference type="EMBL" id="MFC7292393.1"/>
    </source>
</evidence>
<dbReference type="RefSeq" id="WP_382167785.1">
    <property type="nucleotide sequence ID" value="NZ_JBHTBR010000005.1"/>
</dbReference>
<proteinExistence type="predicted"/>
<evidence type="ECO:0000313" key="3">
    <source>
        <dbReference type="Proteomes" id="UP001596492"/>
    </source>
</evidence>
<keyword evidence="3" id="KW-1185">Reference proteome</keyword>